<proteinExistence type="predicted"/>
<name>A0AA35SEQ6_GEOBA</name>
<dbReference type="AlphaFoldDB" id="A0AA35SEQ6"/>
<feature type="signal peptide" evidence="1">
    <location>
        <begin position="1"/>
        <end position="18"/>
    </location>
</feature>
<protein>
    <recommendedName>
        <fullName evidence="4">Endonuclease/exonuclease/phosphatase domain-containing protein</fullName>
    </recommendedName>
</protein>
<keyword evidence="3" id="KW-1185">Reference proteome</keyword>
<reference evidence="2" key="1">
    <citation type="submission" date="2023-03" db="EMBL/GenBank/DDBJ databases">
        <authorList>
            <person name="Steffen K."/>
            <person name="Cardenas P."/>
        </authorList>
    </citation>
    <scope>NUCLEOTIDE SEQUENCE</scope>
</reference>
<evidence type="ECO:0000313" key="3">
    <source>
        <dbReference type="Proteomes" id="UP001174909"/>
    </source>
</evidence>
<dbReference type="SUPFAM" id="SSF56219">
    <property type="entry name" value="DNase I-like"/>
    <property type="match status" value="1"/>
</dbReference>
<sequence>MVFLKALSLTFLLGVVVQQDATASGSTRYTTLATYNTGLLFGSIRNVDARLSVMIDQMIQSDVDIFCLQEAWTADVQRKIRRDLKPFYPYALSAIDLDTEPSDTTTPSCQQGSVDAAFDCRALNCAGLSGPALGACGILRNKYKTLFNLCLRALPQNAQRSSPDWQTHAVPVSSLELNSRNETGCLAIPASNFERTFGLMLLSKTELLNPTANPFNNYSQLRGYLTASVST</sequence>
<dbReference type="Proteomes" id="UP001174909">
    <property type="component" value="Unassembled WGS sequence"/>
</dbReference>
<accession>A0AA35SEQ6</accession>
<evidence type="ECO:0000313" key="2">
    <source>
        <dbReference type="EMBL" id="CAI8028740.1"/>
    </source>
</evidence>
<evidence type="ECO:0008006" key="4">
    <source>
        <dbReference type="Google" id="ProtNLM"/>
    </source>
</evidence>
<comment type="caution">
    <text evidence="2">The sequence shown here is derived from an EMBL/GenBank/DDBJ whole genome shotgun (WGS) entry which is preliminary data.</text>
</comment>
<dbReference type="InterPro" id="IPR036691">
    <property type="entry name" value="Endo/exonu/phosph_ase_sf"/>
</dbReference>
<gene>
    <name evidence="2" type="ORF">GBAR_LOCUS16341</name>
</gene>
<evidence type="ECO:0000256" key="1">
    <source>
        <dbReference type="SAM" id="SignalP"/>
    </source>
</evidence>
<keyword evidence="1" id="KW-0732">Signal</keyword>
<dbReference type="EMBL" id="CASHTH010002357">
    <property type="protein sequence ID" value="CAI8028740.1"/>
    <property type="molecule type" value="Genomic_DNA"/>
</dbReference>
<organism evidence="2 3">
    <name type="scientific">Geodia barretti</name>
    <name type="common">Barrett's horny sponge</name>
    <dbReference type="NCBI Taxonomy" id="519541"/>
    <lineage>
        <taxon>Eukaryota</taxon>
        <taxon>Metazoa</taxon>
        <taxon>Porifera</taxon>
        <taxon>Demospongiae</taxon>
        <taxon>Heteroscleromorpha</taxon>
        <taxon>Tetractinellida</taxon>
        <taxon>Astrophorina</taxon>
        <taxon>Geodiidae</taxon>
        <taxon>Geodia</taxon>
    </lineage>
</organism>
<dbReference type="Gene3D" id="3.60.10.10">
    <property type="entry name" value="Endonuclease/exonuclease/phosphatase"/>
    <property type="match status" value="1"/>
</dbReference>
<feature type="chain" id="PRO_5041445735" description="Endonuclease/exonuclease/phosphatase domain-containing protein" evidence="1">
    <location>
        <begin position="19"/>
        <end position="231"/>
    </location>
</feature>